<proteinExistence type="predicted"/>
<dbReference type="Proteomes" id="UP001162501">
    <property type="component" value="Chromosome 10"/>
</dbReference>
<accession>A0AC59Y7D9</accession>
<sequence>MVAELRFPLSPPAQGPLLPGTLCLFALLLLHFTLRGQGSICLVTNEFLVSMQDVAFGRCSVNICAKKERPRCSACLPALGCSRGSPYIRTAGSGSGFPPRSPSIWLAGRVRVGAGWRAGLEEGPPANAL</sequence>
<organism evidence="1 2">
    <name type="scientific">Rangifer tarandus platyrhynchus</name>
    <name type="common">Svalbard reindeer</name>
    <dbReference type="NCBI Taxonomy" id="3082113"/>
    <lineage>
        <taxon>Eukaryota</taxon>
        <taxon>Metazoa</taxon>
        <taxon>Chordata</taxon>
        <taxon>Craniata</taxon>
        <taxon>Vertebrata</taxon>
        <taxon>Euteleostomi</taxon>
        <taxon>Mammalia</taxon>
        <taxon>Eutheria</taxon>
        <taxon>Laurasiatheria</taxon>
        <taxon>Artiodactyla</taxon>
        <taxon>Ruminantia</taxon>
        <taxon>Pecora</taxon>
        <taxon>Cervidae</taxon>
        <taxon>Odocoileinae</taxon>
        <taxon>Rangifer</taxon>
    </lineage>
</organism>
<name>A0AC59Y7D9_RANTA</name>
<protein>
    <submittedName>
        <fullName evidence="1">Uncharacterized protein</fullName>
    </submittedName>
</protein>
<reference evidence="1" key="2">
    <citation type="submission" date="2025-03" db="EMBL/GenBank/DDBJ databases">
        <authorList>
            <consortium name="ELIXIR-Norway"/>
            <consortium name="Elixir Norway"/>
        </authorList>
    </citation>
    <scope>NUCLEOTIDE SEQUENCE</scope>
</reference>
<evidence type="ECO:0000313" key="2">
    <source>
        <dbReference type="Proteomes" id="UP001162501"/>
    </source>
</evidence>
<dbReference type="EMBL" id="OX596094">
    <property type="protein sequence ID" value="CAM9429106.1"/>
    <property type="molecule type" value="Genomic_DNA"/>
</dbReference>
<evidence type="ECO:0000313" key="1">
    <source>
        <dbReference type="EMBL" id="CAM9429106.1"/>
    </source>
</evidence>
<gene>
    <name evidence="1" type="ORF">MRATA1EN22A_LOCUS2395</name>
</gene>
<reference evidence="1" key="1">
    <citation type="submission" date="2023-05" db="EMBL/GenBank/DDBJ databases">
        <authorList>
            <consortium name="ELIXIR-Norway"/>
        </authorList>
    </citation>
    <scope>NUCLEOTIDE SEQUENCE</scope>
</reference>